<reference evidence="3 4" key="1">
    <citation type="submission" date="2019-02" db="EMBL/GenBank/DDBJ databases">
        <title>Deep-cultivation of Planctomycetes and their phenomic and genomic characterization uncovers novel biology.</title>
        <authorList>
            <person name="Wiegand S."/>
            <person name="Jogler M."/>
            <person name="Boedeker C."/>
            <person name="Pinto D."/>
            <person name="Vollmers J."/>
            <person name="Rivas-Marin E."/>
            <person name="Kohn T."/>
            <person name="Peeters S.H."/>
            <person name="Heuer A."/>
            <person name="Rast P."/>
            <person name="Oberbeckmann S."/>
            <person name="Bunk B."/>
            <person name="Jeske O."/>
            <person name="Meyerdierks A."/>
            <person name="Storesund J.E."/>
            <person name="Kallscheuer N."/>
            <person name="Luecker S."/>
            <person name="Lage O.M."/>
            <person name="Pohl T."/>
            <person name="Merkel B.J."/>
            <person name="Hornburger P."/>
            <person name="Mueller R.-W."/>
            <person name="Bruemmer F."/>
            <person name="Labrenz M."/>
            <person name="Spormann A.M."/>
            <person name="Op den Camp H."/>
            <person name="Overmann J."/>
            <person name="Amann R."/>
            <person name="Jetten M.S.M."/>
            <person name="Mascher T."/>
            <person name="Medema M.H."/>
            <person name="Devos D.P."/>
            <person name="Kaster A.-K."/>
            <person name="Ovreas L."/>
            <person name="Rohde M."/>
            <person name="Galperin M.Y."/>
            <person name="Jogler C."/>
        </authorList>
    </citation>
    <scope>NUCLEOTIDE SEQUENCE [LARGE SCALE GENOMIC DNA]</scope>
    <source>
        <strain evidence="3 4">Pan189</strain>
    </source>
</reference>
<evidence type="ECO:0000313" key="3">
    <source>
        <dbReference type="EMBL" id="QDT36484.1"/>
    </source>
</evidence>
<dbReference type="Proteomes" id="UP000317318">
    <property type="component" value="Chromosome"/>
</dbReference>
<proteinExistence type="predicted"/>
<organism evidence="3 4">
    <name type="scientific">Stratiformator vulcanicus</name>
    <dbReference type="NCBI Taxonomy" id="2527980"/>
    <lineage>
        <taxon>Bacteria</taxon>
        <taxon>Pseudomonadati</taxon>
        <taxon>Planctomycetota</taxon>
        <taxon>Planctomycetia</taxon>
        <taxon>Planctomycetales</taxon>
        <taxon>Planctomycetaceae</taxon>
        <taxon>Stratiformator</taxon>
    </lineage>
</organism>
<keyword evidence="4" id="KW-1185">Reference proteome</keyword>
<dbReference type="InterPro" id="IPR036677">
    <property type="entry name" value="EutN_CcmL_sf"/>
</dbReference>
<evidence type="ECO:0000256" key="1">
    <source>
        <dbReference type="ARBA" id="ARBA00024322"/>
    </source>
</evidence>
<evidence type="ECO:0000256" key="2">
    <source>
        <dbReference type="ARBA" id="ARBA00024446"/>
    </source>
</evidence>
<dbReference type="GO" id="GO:0031469">
    <property type="term" value="C:bacterial microcompartment"/>
    <property type="evidence" value="ECO:0007669"/>
    <property type="project" value="UniProtKB-SubCell"/>
</dbReference>
<dbReference type="AlphaFoldDB" id="A0A517QXZ6"/>
<gene>
    <name evidence="3" type="ORF">Pan189_08410</name>
</gene>
<protein>
    <submittedName>
        <fullName evidence="3">Ethanolamine utilization protein EutN/carboxysome</fullName>
    </submittedName>
</protein>
<keyword evidence="2" id="KW-1283">Bacterial microcompartment</keyword>
<evidence type="ECO:0000313" key="4">
    <source>
        <dbReference type="Proteomes" id="UP000317318"/>
    </source>
</evidence>
<dbReference type="RefSeq" id="WP_145362687.1">
    <property type="nucleotide sequence ID" value="NZ_CP036268.1"/>
</dbReference>
<dbReference type="OrthoDB" id="281843at2"/>
<dbReference type="InterPro" id="IPR004992">
    <property type="entry name" value="EutN_CcmL"/>
</dbReference>
<dbReference type="Gene3D" id="2.40.50.220">
    <property type="entry name" value="EutN/Ccml"/>
    <property type="match status" value="1"/>
</dbReference>
<dbReference type="EMBL" id="CP036268">
    <property type="protein sequence ID" value="QDT36484.1"/>
    <property type="molecule type" value="Genomic_DNA"/>
</dbReference>
<name>A0A517QXZ6_9PLAN</name>
<dbReference type="PANTHER" id="PTHR36539:SF1">
    <property type="entry name" value="BACTERIAL MICROCOMPARTMENT SHELL VERTEX PROTEIN EUTN"/>
    <property type="match status" value="1"/>
</dbReference>
<dbReference type="PROSITE" id="PS51932">
    <property type="entry name" value="BMV"/>
    <property type="match status" value="1"/>
</dbReference>
<dbReference type="PANTHER" id="PTHR36539">
    <property type="entry name" value="ETHANOLAMINE UTILIZATION PROTEIN EUTN"/>
    <property type="match status" value="1"/>
</dbReference>
<comment type="subcellular location">
    <subcellularLocation>
        <location evidence="1">Bacterial microcompartment</location>
    </subcellularLocation>
</comment>
<sequence>MKIGEIIGTVTLATAHPDLSTGRWRLVAPLDRRGLNGDSAGRGEPFALYDELGADLGSLVAIAEGPEAAAPFQPAIKPIDAYNAAILDAIEIDS</sequence>
<dbReference type="SUPFAM" id="SSF159133">
    <property type="entry name" value="EutN/CcmL-like"/>
    <property type="match status" value="1"/>
</dbReference>
<dbReference type="Pfam" id="PF03319">
    <property type="entry name" value="EutN_CcmL"/>
    <property type="match status" value="1"/>
</dbReference>
<accession>A0A517QXZ6</accession>
<dbReference type="KEGG" id="svp:Pan189_08410"/>